<dbReference type="STRING" id="576118.SAMN05216216_1156"/>
<evidence type="ECO:0000256" key="2">
    <source>
        <dbReference type="ARBA" id="ARBA00005153"/>
    </source>
</evidence>
<dbReference type="GO" id="GO:0003921">
    <property type="term" value="F:GMP synthase activity"/>
    <property type="evidence" value="ECO:0007669"/>
    <property type="project" value="InterPro"/>
</dbReference>
<dbReference type="PRINTS" id="PR00099">
    <property type="entry name" value="CPSGATASE"/>
</dbReference>
<dbReference type="SUPFAM" id="SSF52402">
    <property type="entry name" value="Adenine nucleotide alpha hydrolases-like"/>
    <property type="match status" value="1"/>
</dbReference>
<comment type="function">
    <text evidence="1 9">Catalyzes the synthesis of GMP from XMP.</text>
</comment>
<dbReference type="Pfam" id="PF00117">
    <property type="entry name" value="GATase"/>
    <property type="match status" value="1"/>
</dbReference>
<feature type="active site" evidence="9">
    <location>
        <position position="173"/>
    </location>
</feature>
<dbReference type="CDD" id="cd01742">
    <property type="entry name" value="GATase1_GMP_Synthase"/>
    <property type="match status" value="1"/>
</dbReference>
<evidence type="ECO:0000313" key="13">
    <source>
        <dbReference type="Proteomes" id="UP000199008"/>
    </source>
</evidence>
<feature type="active site" evidence="9">
    <location>
        <position position="175"/>
    </location>
</feature>
<dbReference type="FunFam" id="3.40.50.620:FF:000001">
    <property type="entry name" value="GMP synthase [glutamine-hydrolyzing]"/>
    <property type="match status" value="1"/>
</dbReference>
<dbReference type="InterPro" id="IPR025777">
    <property type="entry name" value="GMPS_ATP_PPase_dom"/>
</dbReference>
<evidence type="ECO:0000256" key="4">
    <source>
        <dbReference type="ARBA" id="ARBA00022741"/>
    </source>
</evidence>
<organism evidence="12 13">
    <name type="scientific">Lacicoccus qingdaonensis</name>
    <dbReference type="NCBI Taxonomy" id="576118"/>
    <lineage>
        <taxon>Bacteria</taxon>
        <taxon>Bacillati</taxon>
        <taxon>Bacillota</taxon>
        <taxon>Bacilli</taxon>
        <taxon>Bacillales</taxon>
        <taxon>Salinicoccaceae</taxon>
        <taxon>Lacicoccus</taxon>
    </lineage>
</organism>
<dbReference type="PRINTS" id="PR00096">
    <property type="entry name" value="GATASE"/>
</dbReference>
<gene>
    <name evidence="9" type="primary">guaA</name>
    <name evidence="12" type="ORF">SAMN05216216_1156</name>
</gene>
<comment type="pathway">
    <text evidence="2 9">Purine metabolism; GMP biosynthesis; GMP from XMP (L-Gln route): step 1/1.</text>
</comment>
<dbReference type="Gene3D" id="3.40.50.620">
    <property type="entry name" value="HUPs"/>
    <property type="match status" value="1"/>
</dbReference>
<dbReference type="Pfam" id="PF03054">
    <property type="entry name" value="tRNA_Me_trans"/>
    <property type="match status" value="1"/>
</dbReference>
<keyword evidence="5 9" id="KW-0332">GMP biosynthesis</keyword>
<dbReference type="SUPFAM" id="SSF52317">
    <property type="entry name" value="Class I glutamine amidotransferase-like"/>
    <property type="match status" value="1"/>
</dbReference>
<dbReference type="PROSITE" id="PS51273">
    <property type="entry name" value="GATASE_TYPE_1"/>
    <property type="match status" value="1"/>
</dbReference>
<keyword evidence="7 9" id="KW-0067">ATP-binding</keyword>
<comment type="subunit">
    <text evidence="9">Homodimer.</text>
</comment>
<evidence type="ECO:0000256" key="9">
    <source>
        <dbReference type="HAMAP-Rule" id="MF_00344"/>
    </source>
</evidence>
<dbReference type="Gene3D" id="3.30.300.10">
    <property type="match status" value="1"/>
</dbReference>
<dbReference type="InterPro" id="IPR004739">
    <property type="entry name" value="GMP_synth_GATase"/>
</dbReference>
<dbReference type="PRINTS" id="PR00097">
    <property type="entry name" value="ANTSNTHASEII"/>
</dbReference>
<name>A0A1G9G2H0_9BACL</name>
<evidence type="ECO:0000256" key="3">
    <source>
        <dbReference type="ARBA" id="ARBA00022598"/>
    </source>
</evidence>
<keyword evidence="8 9" id="KW-0315">Glutamine amidotransferase</keyword>
<evidence type="ECO:0000256" key="5">
    <source>
        <dbReference type="ARBA" id="ARBA00022749"/>
    </source>
</evidence>
<dbReference type="AlphaFoldDB" id="A0A1G9G2H0"/>
<sequence>MEMAKEQELIMVIDFGSQFNQLITRRIRDLGVYSELHNPSITIEEIKELNPKGIILSGGPKSVYDEDAYRVDPEIFNLGIPVLGICYGMQLMVDTLGGRVVSSPGREFGTTELVLDPSVDIFKGLNENEAMLMSHSDKVTDIPEGFIKIAHTENCEFAAIRHEEKPFYGVQFHPESKHSMKGDDFLRNFIRDISGAHAEWTMGNFIDIEVEKIREQVGDRKVLCAMSGGVDSSVTAVLLHKAIGDQLTCIFVDHGLLRKGEGDMVMEQFGEGFNMNIIKIDAKDRFLNKLKGVSDPEQKRKIIGNEFIYVFDDEAGKLKDVDFLAQGTLYTDIIESGTETATTIKSHHNVGGLPEDMEFELIEPLNKLFKDEVRELGVELGIAEHLVWRQPFPGPGLGIRVLGEITEEKLEIVRESDWILRDEIRKAGLERDIWQYFTVLPDIRSVGVMGDYRTYDYTIGIRAVTSVDGMTSEFARIDWEVLNKISKRIVNESKHVNRVVYDITNKPPATIEWE</sequence>
<feature type="domain" description="GMPS ATP-PPase" evidence="11">
    <location>
        <begin position="200"/>
        <end position="389"/>
    </location>
</feature>
<dbReference type="NCBIfam" id="TIGR00888">
    <property type="entry name" value="guaA_Nterm"/>
    <property type="match status" value="1"/>
</dbReference>
<evidence type="ECO:0000256" key="8">
    <source>
        <dbReference type="ARBA" id="ARBA00022962"/>
    </source>
</evidence>
<evidence type="ECO:0000256" key="7">
    <source>
        <dbReference type="ARBA" id="ARBA00022840"/>
    </source>
</evidence>
<dbReference type="GO" id="GO:0005829">
    <property type="term" value="C:cytosol"/>
    <property type="evidence" value="ECO:0007669"/>
    <property type="project" value="TreeGrafter"/>
</dbReference>
<dbReference type="PANTHER" id="PTHR11922:SF2">
    <property type="entry name" value="GMP SYNTHASE [GLUTAMINE-HYDROLYZING]"/>
    <property type="match status" value="1"/>
</dbReference>
<feature type="active site" description="Nucleophile" evidence="9">
    <location>
        <position position="86"/>
    </location>
</feature>
<dbReference type="SUPFAM" id="SSF54810">
    <property type="entry name" value="GMP synthetase C-terminal dimerisation domain"/>
    <property type="match status" value="1"/>
</dbReference>
<evidence type="ECO:0000256" key="10">
    <source>
        <dbReference type="PROSITE-ProRule" id="PRU00886"/>
    </source>
</evidence>
<dbReference type="FunFam" id="3.30.300.10:FF:000002">
    <property type="entry name" value="GMP synthase [glutamine-hydrolyzing]"/>
    <property type="match status" value="1"/>
</dbReference>
<dbReference type="CDD" id="cd01997">
    <property type="entry name" value="GMP_synthase_C"/>
    <property type="match status" value="1"/>
</dbReference>
<reference evidence="13" key="1">
    <citation type="submission" date="2016-10" db="EMBL/GenBank/DDBJ databases">
        <authorList>
            <person name="Varghese N."/>
            <person name="Submissions S."/>
        </authorList>
    </citation>
    <scope>NUCLEOTIDE SEQUENCE [LARGE SCALE GENOMIC DNA]</scope>
    <source>
        <strain evidence="13">CGMCC 1.8895</strain>
    </source>
</reference>
<dbReference type="InterPro" id="IPR014729">
    <property type="entry name" value="Rossmann-like_a/b/a_fold"/>
</dbReference>
<proteinExistence type="inferred from homology"/>
<dbReference type="FunFam" id="3.40.50.880:FF:000001">
    <property type="entry name" value="GMP synthase [glutamine-hydrolyzing]"/>
    <property type="match status" value="1"/>
</dbReference>
<dbReference type="NCBIfam" id="TIGR00884">
    <property type="entry name" value="guaA_Cterm"/>
    <property type="match status" value="1"/>
</dbReference>
<evidence type="ECO:0000259" key="11">
    <source>
        <dbReference type="PROSITE" id="PS51553"/>
    </source>
</evidence>
<dbReference type="InterPro" id="IPR022955">
    <property type="entry name" value="GMP_synthase"/>
</dbReference>
<dbReference type="PANTHER" id="PTHR11922">
    <property type="entry name" value="GMP SYNTHASE-RELATED"/>
    <property type="match status" value="1"/>
</dbReference>
<dbReference type="RefSeq" id="WP_092986659.1">
    <property type="nucleotide sequence ID" value="NZ_FNFY01000015.1"/>
</dbReference>
<evidence type="ECO:0000256" key="6">
    <source>
        <dbReference type="ARBA" id="ARBA00022755"/>
    </source>
</evidence>
<protein>
    <recommendedName>
        <fullName evidence="9">GMP synthase [glutamine-hydrolyzing]</fullName>
        <ecNumber evidence="9">6.3.5.2</ecNumber>
    </recommendedName>
    <alternativeName>
        <fullName evidence="9">GMP synthetase</fullName>
    </alternativeName>
    <alternativeName>
        <fullName evidence="9">Glutamine amidotransferase</fullName>
    </alternativeName>
</protein>
<dbReference type="InterPro" id="IPR001674">
    <property type="entry name" value="GMP_synth_C"/>
</dbReference>
<comment type="catalytic activity">
    <reaction evidence="9">
        <text>XMP + L-glutamine + ATP + H2O = GMP + L-glutamate + AMP + diphosphate + 2 H(+)</text>
        <dbReference type="Rhea" id="RHEA:11680"/>
        <dbReference type="ChEBI" id="CHEBI:15377"/>
        <dbReference type="ChEBI" id="CHEBI:15378"/>
        <dbReference type="ChEBI" id="CHEBI:29985"/>
        <dbReference type="ChEBI" id="CHEBI:30616"/>
        <dbReference type="ChEBI" id="CHEBI:33019"/>
        <dbReference type="ChEBI" id="CHEBI:57464"/>
        <dbReference type="ChEBI" id="CHEBI:58115"/>
        <dbReference type="ChEBI" id="CHEBI:58359"/>
        <dbReference type="ChEBI" id="CHEBI:456215"/>
        <dbReference type="EC" id="6.3.5.2"/>
    </reaction>
</comment>
<evidence type="ECO:0000256" key="1">
    <source>
        <dbReference type="ARBA" id="ARBA00002332"/>
    </source>
</evidence>
<dbReference type="PROSITE" id="PS51553">
    <property type="entry name" value="GMPS_ATP_PPASE"/>
    <property type="match status" value="1"/>
</dbReference>
<accession>A0A1G9G2H0</accession>
<dbReference type="Proteomes" id="UP000199008">
    <property type="component" value="Unassembled WGS sequence"/>
</dbReference>
<dbReference type="InterPro" id="IPR017926">
    <property type="entry name" value="GATASE"/>
</dbReference>
<feature type="binding site" evidence="10">
    <location>
        <begin position="227"/>
        <end position="233"/>
    </location>
    <ligand>
        <name>ATP</name>
        <dbReference type="ChEBI" id="CHEBI:30616"/>
    </ligand>
</feature>
<evidence type="ECO:0000313" key="12">
    <source>
        <dbReference type="EMBL" id="SDK94846.1"/>
    </source>
</evidence>
<keyword evidence="4 9" id="KW-0547">Nucleotide-binding</keyword>
<dbReference type="InterPro" id="IPR029062">
    <property type="entry name" value="Class_I_gatase-like"/>
</dbReference>
<dbReference type="EC" id="6.3.5.2" evidence="9"/>
<dbReference type="UniPathway" id="UPA00189">
    <property type="reaction ID" value="UER00296"/>
</dbReference>
<dbReference type="Pfam" id="PF00958">
    <property type="entry name" value="GMP_synt_C"/>
    <property type="match status" value="1"/>
</dbReference>
<keyword evidence="13" id="KW-1185">Reference proteome</keyword>
<dbReference type="Gene3D" id="3.40.50.880">
    <property type="match status" value="1"/>
</dbReference>
<dbReference type="OrthoDB" id="9802219at2"/>
<dbReference type="EMBL" id="FNFY01000015">
    <property type="protein sequence ID" value="SDK94846.1"/>
    <property type="molecule type" value="Genomic_DNA"/>
</dbReference>
<dbReference type="GO" id="GO:0005524">
    <property type="term" value="F:ATP binding"/>
    <property type="evidence" value="ECO:0007669"/>
    <property type="project" value="UniProtKB-UniRule"/>
</dbReference>
<dbReference type="NCBIfam" id="NF000848">
    <property type="entry name" value="PRK00074.1"/>
    <property type="match status" value="1"/>
</dbReference>
<dbReference type="HAMAP" id="MF_00344">
    <property type="entry name" value="GMP_synthase"/>
    <property type="match status" value="1"/>
</dbReference>
<keyword evidence="6 9" id="KW-0658">Purine biosynthesis</keyword>
<keyword evidence="3 9" id="KW-0436">Ligase</keyword>